<proteinExistence type="predicted"/>
<protein>
    <submittedName>
        <fullName evidence="1">Uncharacterized protein</fullName>
    </submittedName>
</protein>
<comment type="caution">
    <text evidence="1">The sequence shown here is derived from an EMBL/GenBank/DDBJ whole genome shotgun (WGS) entry which is preliminary data.</text>
</comment>
<sequence length="582" mass="61855">MVMIRIPLFSGVVPRTADRLLRTEQATTAVNCRLTSGELAPLPVPARILALAGRRAPGSIMLLAGKRWLSWPRRVDAAPAATPGDETGRTCITGLDAPRVTDLSMAGRDGAAPTSRLLGVTAPRRAPVLAPGPGGEGDPMAVAYCYTFVTDRGEEGPPSPPSAVTSMLPGQEMAVYGLESPPQGRGIAQKRLYRTATPSDGLSLWLFVAEIEAGISFYLDAKLDVDLGESLSSQDWSPPTAGLRGVVAMPNGFLAGHVGNQICFSEPWRPFAWPQGYRLTLDSAVTGLGVFGTTLVAATADYPVLISGAHPAAVSMSRLPDAQPCVSAAAMASSELGVLYPCPDGLYLVGSGGGRLVTRELMTREEWQALRPETMCAAVHDGRYVAFFREPEADPWNWDDVGSAPLGGVLAGACVHRHVLHGSRLEEMDVPYNAPTGKGFVLDLSGQETVLSFLDWHASALHREPSRDALYLAGADEEGWNVFDMAGDAGGTALDMTWRSKVFVAGAPMSLAAVRIDADFAAGGLAVTIWADGRERLSKILSDSRPLRLPAGFRAREWQVLVSGKATVREIRLASSMEELNG</sequence>
<dbReference type="RefSeq" id="WP_005982775.1">
    <property type="nucleotide sequence ID" value="NZ_AOSV01000001.1"/>
</dbReference>
<gene>
    <name evidence="1" type="ORF">PCS_00038</name>
</gene>
<dbReference type="EMBL" id="AOSV01000001">
    <property type="protein sequence ID" value="EMG39152.1"/>
    <property type="molecule type" value="Genomic_DNA"/>
</dbReference>
<organism evidence="1 2">
    <name type="scientific">Desulfocurvibacter africanus PCS</name>
    <dbReference type="NCBI Taxonomy" id="1262666"/>
    <lineage>
        <taxon>Bacteria</taxon>
        <taxon>Pseudomonadati</taxon>
        <taxon>Thermodesulfobacteriota</taxon>
        <taxon>Desulfovibrionia</taxon>
        <taxon>Desulfovibrionales</taxon>
        <taxon>Desulfovibrionaceae</taxon>
        <taxon>Desulfocurvibacter</taxon>
    </lineage>
</organism>
<name>M5PXX2_DESAF</name>
<dbReference type="AlphaFoldDB" id="M5PXX2"/>
<evidence type="ECO:0000313" key="1">
    <source>
        <dbReference type="EMBL" id="EMG39152.1"/>
    </source>
</evidence>
<dbReference type="Proteomes" id="UP000011922">
    <property type="component" value="Unassembled WGS sequence"/>
</dbReference>
<dbReference type="PATRIC" id="fig|1262666.3.peg.38"/>
<accession>M5PXX2</accession>
<reference evidence="1 2" key="1">
    <citation type="journal article" date="2013" name="Genome Announc.">
        <title>Draft Genome Sequence for Desulfovibrio africanus Strain PCS.</title>
        <authorList>
            <person name="Brown S.D."/>
            <person name="Utturkar S.M."/>
            <person name="Arkin A.P."/>
            <person name="Deutschbauer A.M."/>
            <person name="Elias D.A."/>
            <person name="Hazen T.C."/>
            <person name="Chakraborty R."/>
        </authorList>
    </citation>
    <scope>NUCLEOTIDE SEQUENCE [LARGE SCALE GENOMIC DNA]</scope>
    <source>
        <strain evidence="1 2">PCS</strain>
    </source>
</reference>
<evidence type="ECO:0000313" key="2">
    <source>
        <dbReference type="Proteomes" id="UP000011922"/>
    </source>
</evidence>
<dbReference type="OrthoDB" id="5454765at2"/>